<gene>
    <name evidence="2" type="ORF">MTY_0601</name>
</gene>
<reference evidence="2" key="1">
    <citation type="journal article" date="2014" name="Gene">
        <title>Genome-guided analysis of transformation efficiency and carbon dioxide assimilation by Moorella thermoacetica Y72.</title>
        <authorList>
            <person name="Tsukahara K."/>
            <person name="Kita A."/>
            <person name="Nakashimada Y."/>
            <person name="Hoshino T."/>
            <person name="Murakami K."/>
        </authorList>
    </citation>
    <scope>NUCLEOTIDE SEQUENCE [LARGE SCALE GENOMIC DNA]</scope>
    <source>
        <strain evidence="2">Y72</strain>
    </source>
</reference>
<proteinExistence type="predicted"/>
<dbReference type="Proteomes" id="UP000063718">
    <property type="component" value="Unassembled WGS sequence"/>
</dbReference>
<sequence length="187" mass="21286">MGVSLAELAVGRERYTYEDYCRLPEGSPYQLIGGELVMTPSPTPYHQMVSMKLELKMAGFVLDKGLGIVLHAPLDVYLDDTETYQPDIIFISNEKLPIIDEKRINGAPDLVAEILSPSTGYYDLRTKYKVYEKKGVREYWIVDPQHKSVQVFCRQEGKFVLDQEAEQQGTVKSRVIVGFEVQVESIF</sequence>
<evidence type="ECO:0000259" key="1">
    <source>
        <dbReference type="Pfam" id="PF05685"/>
    </source>
</evidence>
<dbReference type="EMBL" id="DF238840">
    <property type="protein sequence ID" value="GAF25271.1"/>
    <property type="molecule type" value="Genomic_DNA"/>
</dbReference>
<dbReference type="AlphaFoldDB" id="A0A0S6U825"/>
<dbReference type="InterPro" id="IPR012296">
    <property type="entry name" value="Nuclease_put_TT1808"/>
</dbReference>
<accession>A0A0S6U825</accession>
<evidence type="ECO:0000313" key="2">
    <source>
        <dbReference type="EMBL" id="GAF25271.1"/>
    </source>
</evidence>
<dbReference type="InterPro" id="IPR011335">
    <property type="entry name" value="Restrct_endonuc-II-like"/>
</dbReference>
<protein>
    <submittedName>
        <fullName evidence="2">Uncharacterized protein conserved in cyanobacteria</fullName>
    </submittedName>
</protein>
<dbReference type="Pfam" id="PF05685">
    <property type="entry name" value="Uma2"/>
    <property type="match status" value="1"/>
</dbReference>
<dbReference type="PANTHER" id="PTHR34107">
    <property type="entry name" value="SLL0198 PROTEIN-RELATED"/>
    <property type="match status" value="1"/>
</dbReference>
<organism evidence="2">
    <name type="scientific">Moorella thermoacetica Y72</name>
    <dbReference type="NCBI Taxonomy" id="1325331"/>
    <lineage>
        <taxon>Bacteria</taxon>
        <taxon>Bacillati</taxon>
        <taxon>Bacillota</taxon>
        <taxon>Clostridia</taxon>
        <taxon>Neomoorellales</taxon>
        <taxon>Neomoorellaceae</taxon>
        <taxon>Neomoorella</taxon>
    </lineage>
</organism>
<name>A0A0S6U825_NEOTH</name>
<dbReference type="CDD" id="cd06260">
    <property type="entry name" value="DUF820-like"/>
    <property type="match status" value="1"/>
</dbReference>
<dbReference type="Gene3D" id="3.90.1570.10">
    <property type="entry name" value="tt1808, chain A"/>
    <property type="match status" value="1"/>
</dbReference>
<dbReference type="PANTHER" id="PTHR34107:SF4">
    <property type="entry name" value="SLL1222 PROTEIN"/>
    <property type="match status" value="1"/>
</dbReference>
<dbReference type="InterPro" id="IPR008538">
    <property type="entry name" value="Uma2"/>
</dbReference>
<feature type="domain" description="Putative restriction endonuclease" evidence="1">
    <location>
        <begin position="18"/>
        <end position="183"/>
    </location>
</feature>
<dbReference type="RefSeq" id="WP_025773292.1">
    <property type="nucleotide sequence ID" value="NZ_DF238840.1"/>
</dbReference>
<dbReference type="SUPFAM" id="SSF52980">
    <property type="entry name" value="Restriction endonuclease-like"/>
    <property type="match status" value="1"/>
</dbReference>